<dbReference type="SUPFAM" id="SSF55729">
    <property type="entry name" value="Acyl-CoA N-acyltransferases (Nat)"/>
    <property type="match status" value="1"/>
</dbReference>
<dbReference type="InterPro" id="IPR016181">
    <property type="entry name" value="Acyl_CoA_acyltransferase"/>
</dbReference>
<dbReference type="GeneID" id="49320448"/>
<proteinExistence type="predicted"/>
<comment type="caution">
    <text evidence="2">The sequence shown here is derived from an EMBL/GenBank/DDBJ whole genome shotgun (WGS) entry which is preliminary data.</text>
</comment>
<dbReference type="AlphaFoldDB" id="A0AAP2GCB8"/>
<sequence>MTASEGVIRLARESDNAALYDICLKTANAGGDASSLYSDPQYPGQRFSVPYLYFAAPFAFVLEQASQVTGYVVAAPDTVLFEEALAQHWWPRWQDAYRDRQAQAERDDDILGAIRQPERAAAQLTSAWPAHLHINLLPSAQGGGWGRRMVETELRALREAGVKGVHLGVSLQNEAVCAFYQRLGFRHVVRSHAIYMARTL</sequence>
<dbReference type="InterPro" id="IPR000182">
    <property type="entry name" value="GNAT_dom"/>
</dbReference>
<name>A0AAP2GCB8_9GAMM</name>
<dbReference type="Gene3D" id="3.40.630.30">
    <property type="match status" value="1"/>
</dbReference>
<dbReference type="GO" id="GO:0016747">
    <property type="term" value="F:acyltransferase activity, transferring groups other than amino-acyl groups"/>
    <property type="evidence" value="ECO:0007669"/>
    <property type="project" value="InterPro"/>
</dbReference>
<dbReference type="EMBL" id="QESZ01000004">
    <property type="protein sequence ID" value="PWD75188.1"/>
    <property type="molecule type" value="Genomic_DNA"/>
</dbReference>
<reference evidence="2 3" key="1">
    <citation type="submission" date="2018-05" db="EMBL/GenBank/DDBJ databases">
        <title>Genomic diversity of pathogens causing Blackleg of Potato in Pakistan.</title>
        <authorList>
            <person name="Sarfraz S."/>
            <person name="Riaz K."/>
            <person name="Oulghazi S."/>
            <person name="Cigna J."/>
            <person name="Sahi S.T."/>
            <person name="Khan S.H."/>
            <person name="Hameed A."/>
            <person name="Faure D."/>
        </authorList>
    </citation>
    <scope>NUCLEOTIDE SEQUENCE [LARGE SCALE GENOMIC DNA]</scope>
    <source>
        <strain evidence="2 3">SS70</strain>
    </source>
</reference>
<feature type="domain" description="N-acetyltransferase" evidence="1">
    <location>
        <begin position="68"/>
        <end position="200"/>
    </location>
</feature>
<dbReference type="RefSeq" id="WP_024109614.1">
    <property type="nucleotide sequence ID" value="NZ_CP031560.1"/>
</dbReference>
<evidence type="ECO:0000313" key="3">
    <source>
        <dbReference type="Proteomes" id="UP000245055"/>
    </source>
</evidence>
<organism evidence="2 3">
    <name type="scientific">Dickeya dianthicola</name>
    <dbReference type="NCBI Taxonomy" id="204039"/>
    <lineage>
        <taxon>Bacteria</taxon>
        <taxon>Pseudomonadati</taxon>
        <taxon>Pseudomonadota</taxon>
        <taxon>Gammaproteobacteria</taxon>
        <taxon>Enterobacterales</taxon>
        <taxon>Pectobacteriaceae</taxon>
        <taxon>Dickeya</taxon>
    </lineage>
</organism>
<protein>
    <submittedName>
        <fullName evidence="2">N-acetyltransferase</fullName>
    </submittedName>
</protein>
<accession>A0AAP2GCB8</accession>
<evidence type="ECO:0000259" key="1">
    <source>
        <dbReference type="PROSITE" id="PS51186"/>
    </source>
</evidence>
<gene>
    <name evidence="2" type="ORF">DF213_03505</name>
</gene>
<dbReference type="PROSITE" id="PS51186">
    <property type="entry name" value="GNAT"/>
    <property type="match status" value="1"/>
</dbReference>
<dbReference type="PANTHER" id="PTHR13170">
    <property type="entry name" value="O-GLCNACASE"/>
    <property type="match status" value="1"/>
</dbReference>
<dbReference type="InterPro" id="IPR051822">
    <property type="entry name" value="Glycosyl_Hydrolase_84"/>
</dbReference>
<dbReference type="Proteomes" id="UP000245055">
    <property type="component" value="Unassembled WGS sequence"/>
</dbReference>
<dbReference type="Pfam" id="PF00583">
    <property type="entry name" value="Acetyltransf_1"/>
    <property type="match status" value="1"/>
</dbReference>
<dbReference type="PANTHER" id="PTHR13170:SF16">
    <property type="entry name" value="PROTEIN O-GLCNACASE"/>
    <property type="match status" value="1"/>
</dbReference>
<evidence type="ECO:0000313" key="2">
    <source>
        <dbReference type="EMBL" id="PWD75188.1"/>
    </source>
</evidence>